<dbReference type="InterPro" id="IPR050267">
    <property type="entry name" value="Anti-sigma-factor_SerPK"/>
</dbReference>
<keyword evidence="1" id="KW-0723">Serine/threonine-protein kinase</keyword>
<organism evidence="4 5">
    <name type="scientific">Streptomyces chilikensis</name>
    <dbReference type="NCBI Taxonomy" id="1194079"/>
    <lineage>
        <taxon>Bacteria</taxon>
        <taxon>Bacillati</taxon>
        <taxon>Actinomycetota</taxon>
        <taxon>Actinomycetes</taxon>
        <taxon>Kitasatosporales</taxon>
        <taxon>Streptomycetaceae</taxon>
        <taxon>Streptomyces</taxon>
    </lineage>
</organism>
<proteinExistence type="predicted"/>
<dbReference type="Gene3D" id="3.30.565.10">
    <property type="entry name" value="Histidine kinase-like ATPase, C-terminal domain"/>
    <property type="match status" value="1"/>
</dbReference>
<evidence type="ECO:0000313" key="5">
    <source>
        <dbReference type="Proteomes" id="UP001551584"/>
    </source>
</evidence>
<dbReference type="Proteomes" id="UP001551584">
    <property type="component" value="Unassembled WGS sequence"/>
</dbReference>
<comment type="caution">
    <text evidence="4">The sequence shown here is derived from an EMBL/GenBank/DDBJ whole genome shotgun (WGS) entry which is preliminary data.</text>
</comment>
<protein>
    <submittedName>
        <fullName evidence="4">ATP-binding protein</fullName>
    </submittedName>
</protein>
<keyword evidence="5" id="KW-1185">Reference proteome</keyword>
<name>A0ABV3EUA6_9ACTN</name>
<sequence length="173" mass="18570">MTGPTAERRLWFRLPAHPSTPARARRLARAGLADWRVPGDACDTTLLVISELVTNAVVHTWGHGVVCEVRPVAGALRVTVCDEGCSVEEIQVRPADTERENGRGLLLVDSLCRAWGARRHDAGMLVWAEIAHLDLGWGAPHEPEEDADGEGEKDSRAAVLPGADGAGTGAEWV</sequence>
<dbReference type="PANTHER" id="PTHR35526">
    <property type="entry name" value="ANTI-SIGMA-F FACTOR RSBW-RELATED"/>
    <property type="match status" value="1"/>
</dbReference>
<evidence type="ECO:0000256" key="2">
    <source>
        <dbReference type="SAM" id="MobiDB-lite"/>
    </source>
</evidence>
<keyword evidence="1" id="KW-0418">Kinase</keyword>
<accession>A0ABV3EUA6</accession>
<feature type="compositionally biased region" description="Gly residues" evidence="2">
    <location>
        <begin position="164"/>
        <end position="173"/>
    </location>
</feature>
<dbReference type="InterPro" id="IPR036890">
    <property type="entry name" value="HATPase_C_sf"/>
</dbReference>
<gene>
    <name evidence="4" type="ORF">AB0D95_21295</name>
</gene>
<evidence type="ECO:0000313" key="4">
    <source>
        <dbReference type="EMBL" id="MEU9579775.1"/>
    </source>
</evidence>
<keyword evidence="4" id="KW-0067">ATP-binding</keyword>
<evidence type="ECO:0000259" key="3">
    <source>
        <dbReference type="Pfam" id="PF13581"/>
    </source>
</evidence>
<dbReference type="GO" id="GO:0005524">
    <property type="term" value="F:ATP binding"/>
    <property type="evidence" value="ECO:0007669"/>
    <property type="project" value="UniProtKB-KW"/>
</dbReference>
<dbReference type="EMBL" id="JBEZNA010000055">
    <property type="protein sequence ID" value="MEU9579775.1"/>
    <property type="molecule type" value="Genomic_DNA"/>
</dbReference>
<feature type="domain" description="Histidine kinase/HSP90-like ATPase" evidence="3">
    <location>
        <begin position="15"/>
        <end position="128"/>
    </location>
</feature>
<dbReference type="InterPro" id="IPR003594">
    <property type="entry name" value="HATPase_dom"/>
</dbReference>
<evidence type="ECO:0000256" key="1">
    <source>
        <dbReference type="ARBA" id="ARBA00022527"/>
    </source>
</evidence>
<dbReference type="PANTHER" id="PTHR35526:SF3">
    <property type="entry name" value="ANTI-SIGMA-F FACTOR RSBW"/>
    <property type="match status" value="1"/>
</dbReference>
<dbReference type="SUPFAM" id="SSF55874">
    <property type="entry name" value="ATPase domain of HSP90 chaperone/DNA topoisomerase II/histidine kinase"/>
    <property type="match status" value="1"/>
</dbReference>
<dbReference type="Pfam" id="PF13581">
    <property type="entry name" value="HATPase_c_2"/>
    <property type="match status" value="1"/>
</dbReference>
<keyword evidence="4" id="KW-0547">Nucleotide-binding</keyword>
<reference evidence="4 5" key="1">
    <citation type="submission" date="2024-06" db="EMBL/GenBank/DDBJ databases">
        <title>The Natural Products Discovery Center: Release of the First 8490 Sequenced Strains for Exploring Actinobacteria Biosynthetic Diversity.</title>
        <authorList>
            <person name="Kalkreuter E."/>
            <person name="Kautsar S.A."/>
            <person name="Yang D."/>
            <person name="Bader C.D."/>
            <person name="Teijaro C.N."/>
            <person name="Fluegel L."/>
            <person name="Davis C.M."/>
            <person name="Simpson J.R."/>
            <person name="Lauterbach L."/>
            <person name="Steele A.D."/>
            <person name="Gui C."/>
            <person name="Meng S."/>
            <person name="Li G."/>
            <person name="Viehrig K."/>
            <person name="Ye F."/>
            <person name="Su P."/>
            <person name="Kiefer A.F."/>
            <person name="Nichols A."/>
            <person name="Cepeda A.J."/>
            <person name="Yan W."/>
            <person name="Fan B."/>
            <person name="Jiang Y."/>
            <person name="Adhikari A."/>
            <person name="Zheng C.-J."/>
            <person name="Schuster L."/>
            <person name="Cowan T.M."/>
            <person name="Smanski M.J."/>
            <person name="Chevrette M.G."/>
            <person name="De Carvalho L.P.S."/>
            <person name="Shen B."/>
        </authorList>
    </citation>
    <scope>NUCLEOTIDE SEQUENCE [LARGE SCALE GENOMIC DNA]</scope>
    <source>
        <strain evidence="4 5">NPDC048117</strain>
    </source>
</reference>
<keyword evidence="1" id="KW-0808">Transferase</keyword>
<dbReference type="CDD" id="cd16936">
    <property type="entry name" value="HATPase_RsbW-like"/>
    <property type="match status" value="1"/>
</dbReference>
<feature type="region of interest" description="Disordered" evidence="2">
    <location>
        <begin position="138"/>
        <end position="173"/>
    </location>
</feature>
<dbReference type="RefSeq" id="WP_166023247.1">
    <property type="nucleotide sequence ID" value="NZ_JBEZNA010000055.1"/>
</dbReference>